<protein>
    <recommendedName>
        <fullName evidence="3">AB hydrolase-1 domain-containing protein</fullName>
    </recommendedName>
</protein>
<organism evidence="1 2">
    <name type="scientific">Boothiomyces macroporosus</name>
    <dbReference type="NCBI Taxonomy" id="261099"/>
    <lineage>
        <taxon>Eukaryota</taxon>
        <taxon>Fungi</taxon>
        <taxon>Fungi incertae sedis</taxon>
        <taxon>Chytridiomycota</taxon>
        <taxon>Chytridiomycota incertae sedis</taxon>
        <taxon>Chytridiomycetes</taxon>
        <taxon>Rhizophydiales</taxon>
        <taxon>Terramycetaceae</taxon>
        <taxon>Boothiomyces</taxon>
    </lineage>
</organism>
<reference evidence="1" key="1">
    <citation type="submission" date="2020-05" db="EMBL/GenBank/DDBJ databases">
        <title>Phylogenomic resolution of chytrid fungi.</title>
        <authorList>
            <person name="Stajich J.E."/>
            <person name="Amses K."/>
            <person name="Simmons R."/>
            <person name="Seto K."/>
            <person name="Myers J."/>
            <person name="Bonds A."/>
            <person name="Quandt C.A."/>
            <person name="Barry K."/>
            <person name="Liu P."/>
            <person name="Grigoriev I."/>
            <person name="Longcore J.E."/>
            <person name="James T.Y."/>
        </authorList>
    </citation>
    <scope>NUCLEOTIDE SEQUENCE</scope>
    <source>
        <strain evidence="1">PLAUS21</strain>
    </source>
</reference>
<comment type="caution">
    <text evidence="1">The sequence shown here is derived from an EMBL/GenBank/DDBJ whole genome shotgun (WGS) entry which is preliminary data.</text>
</comment>
<evidence type="ECO:0000313" key="2">
    <source>
        <dbReference type="Proteomes" id="UP001210925"/>
    </source>
</evidence>
<dbReference type="PANTHER" id="PTHR43433:SF5">
    <property type="entry name" value="AB HYDROLASE-1 DOMAIN-CONTAINING PROTEIN"/>
    <property type="match status" value="1"/>
</dbReference>
<dbReference type="AlphaFoldDB" id="A0AAD5UIG1"/>
<accession>A0AAD5UIG1</accession>
<dbReference type="EMBL" id="JADGKB010000061">
    <property type="protein sequence ID" value="KAJ3255739.1"/>
    <property type="molecule type" value="Genomic_DNA"/>
</dbReference>
<dbReference type="InterPro" id="IPR050471">
    <property type="entry name" value="AB_hydrolase"/>
</dbReference>
<dbReference type="Gene3D" id="3.40.50.1820">
    <property type="entry name" value="alpha/beta hydrolase"/>
    <property type="match status" value="1"/>
</dbReference>
<dbReference type="Proteomes" id="UP001210925">
    <property type="component" value="Unassembled WGS sequence"/>
</dbReference>
<evidence type="ECO:0000313" key="1">
    <source>
        <dbReference type="EMBL" id="KAJ3255739.1"/>
    </source>
</evidence>
<dbReference type="SUPFAM" id="SSF53474">
    <property type="entry name" value="alpha/beta-Hydrolases"/>
    <property type="match status" value="1"/>
</dbReference>
<dbReference type="PANTHER" id="PTHR43433">
    <property type="entry name" value="HYDROLASE, ALPHA/BETA FOLD FAMILY PROTEIN"/>
    <property type="match status" value="1"/>
</dbReference>
<keyword evidence="2" id="KW-1185">Reference proteome</keyword>
<evidence type="ECO:0008006" key="3">
    <source>
        <dbReference type="Google" id="ProtNLM"/>
    </source>
</evidence>
<sequence>MIFQTRDGAKLNYEYTKKQSPAIVLVPGILQTVQDYNAFNNLPNSLLLIDSRGQGKSTYTQPIPPSTIPMDLTLLQLATDIFDIILECELKEFVLLGFDLSGIACLQLSLLLRGRDDVVLQGMVLVNTFPMTPSRGMLRVSMENPNQYITNSKGKSSFTQLDQLVLREQLNCINGVNLTDQLHLVKTPTLVLHGADNKMIDVSYGLMIAENISGSEVAVVPGVGHWYNYVNLGITNTT</sequence>
<proteinExistence type="predicted"/>
<dbReference type="InterPro" id="IPR029058">
    <property type="entry name" value="AB_hydrolase_fold"/>
</dbReference>
<gene>
    <name evidence="1" type="ORF">HK103_006106</name>
</gene>
<name>A0AAD5UIG1_9FUNG</name>